<name>A0ABT9LVM3_9BACL</name>
<feature type="signal peptide" evidence="1">
    <location>
        <begin position="1"/>
        <end position="22"/>
    </location>
</feature>
<evidence type="ECO:0000313" key="2">
    <source>
        <dbReference type="EMBL" id="MDP9728299.1"/>
    </source>
</evidence>
<evidence type="ECO:0008006" key="4">
    <source>
        <dbReference type="Google" id="ProtNLM"/>
    </source>
</evidence>
<dbReference type="Proteomes" id="UP001229209">
    <property type="component" value="Unassembled WGS sequence"/>
</dbReference>
<organism evidence="2 3">
    <name type="scientific">Alicyclobacillus tolerans</name>
    <dbReference type="NCBI Taxonomy" id="90970"/>
    <lineage>
        <taxon>Bacteria</taxon>
        <taxon>Bacillati</taxon>
        <taxon>Bacillota</taxon>
        <taxon>Bacilli</taxon>
        <taxon>Bacillales</taxon>
        <taxon>Alicyclobacillaceae</taxon>
        <taxon>Alicyclobacillus</taxon>
    </lineage>
</organism>
<dbReference type="RefSeq" id="WP_306953884.1">
    <property type="nucleotide sequence ID" value="NZ_JAURUO010000005.1"/>
</dbReference>
<keyword evidence="1" id="KW-0732">Signal</keyword>
<reference evidence="2 3" key="1">
    <citation type="submission" date="2023-07" db="EMBL/GenBank/DDBJ databases">
        <title>Genomic Encyclopedia of Type Strains, Phase IV (KMG-IV): sequencing the most valuable type-strain genomes for metagenomic binning, comparative biology and taxonomic classification.</title>
        <authorList>
            <person name="Goeker M."/>
        </authorList>
    </citation>
    <scope>NUCLEOTIDE SEQUENCE [LARGE SCALE GENOMIC DNA]</scope>
    <source>
        <strain evidence="2 3">DSM 25924</strain>
    </source>
</reference>
<sequence length="217" mass="24774">MQKRIWGLTASMLALTCLTVTGCGTHPSFSDVKSIDNSLTNHQQVKNIHYPKFKYKFYHNQAYGFSIDFPDNNGWKIGAQPTDRDGLEATKFISKSFSNDLGWNNVSHDALILAVGGYNVVPVSYQSLKDYEPKKSENVLLYKPFKTSYGFTLLEYQLEKNNVLEITKSDYGEYTRAELSIIIPNKPDYKKLASYVLDSFQFTNPTYLQSKTKESQK</sequence>
<evidence type="ECO:0000313" key="3">
    <source>
        <dbReference type="Proteomes" id="UP001229209"/>
    </source>
</evidence>
<evidence type="ECO:0000256" key="1">
    <source>
        <dbReference type="SAM" id="SignalP"/>
    </source>
</evidence>
<comment type="caution">
    <text evidence="2">The sequence shown here is derived from an EMBL/GenBank/DDBJ whole genome shotgun (WGS) entry which is preliminary data.</text>
</comment>
<feature type="chain" id="PRO_5047414144" description="Lipoprotein" evidence="1">
    <location>
        <begin position="23"/>
        <end position="217"/>
    </location>
</feature>
<proteinExistence type="predicted"/>
<gene>
    <name evidence="2" type="ORF">J2S04_001231</name>
</gene>
<accession>A0ABT9LVM3</accession>
<keyword evidence="3" id="KW-1185">Reference proteome</keyword>
<protein>
    <recommendedName>
        <fullName evidence="4">Lipoprotein</fullName>
    </recommendedName>
</protein>
<dbReference type="EMBL" id="JAURUO010000005">
    <property type="protein sequence ID" value="MDP9728299.1"/>
    <property type="molecule type" value="Genomic_DNA"/>
</dbReference>
<dbReference type="PROSITE" id="PS51257">
    <property type="entry name" value="PROKAR_LIPOPROTEIN"/>
    <property type="match status" value="1"/>
</dbReference>